<dbReference type="AlphaFoldDB" id="A0A845ABS1"/>
<evidence type="ECO:0000313" key="1">
    <source>
        <dbReference type="EMBL" id="MXP27690.1"/>
    </source>
</evidence>
<protein>
    <submittedName>
        <fullName evidence="1">Uncharacterized protein</fullName>
    </submittedName>
</protein>
<sequence length="69" mass="6927">MLGKIIGAFVGGRVAEKTSGVGGPTGAALGVLAPAILRRLSIPGMLALAAGGYIAKRIDERKRVPDAAE</sequence>
<dbReference type="OrthoDB" id="7392176at2"/>
<dbReference type="EMBL" id="WTYA01000002">
    <property type="protein sequence ID" value="MXP27690.1"/>
    <property type="molecule type" value="Genomic_DNA"/>
</dbReference>
<dbReference type="RefSeq" id="WP_160752003.1">
    <property type="nucleotide sequence ID" value="NZ_WTYA01000002.1"/>
</dbReference>
<name>A0A845ABS1_9SPHN</name>
<accession>A0A845ABS1</accession>
<comment type="caution">
    <text evidence="1">The sequence shown here is derived from an EMBL/GenBank/DDBJ whole genome shotgun (WGS) entry which is preliminary data.</text>
</comment>
<evidence type="ECO:0000313" key="2">
    <source>
        <dbReference type="Proteomes" id="UP000439780"/>
    </source>
</evidence>
<gene>
    <name evidence="1" type="ORF">GRI58_02490</name>
</gene>
<dbReference type="Proteomes" id="UP000439780">
    <property type="component" value="Unassembled WGS sequence"/>
</dbReference>
<reference evidence="1 2" key="1">
    <citation type="submission" date="2019-12" db="EMBL/GenBank/DDBJ databases">
        <title>Genomic-based taxomic classification of the family Erythrobacteraceae.</title>
        <authorList>
            <person name="Xu L."/>
        </authorList>
    </citation>
    <scope>NUCLEOTIDE SEQUENCE [LARGE SCALE GENOMIC DNA]</scope>
    <source>
        <strain evidence="1 2">KEMB 9005-328</strain>
    </source>
</reference>
<keyword evidence="2" id="KW-1185">Reference proteome</keyword>
<organism evidence="1 2">
    <name type="scientific">Qipengyuania algicida</name>
    <dbReference type="NCBI Taxonomy" id="1836209"/>
    <lineage>
        <taxon>Bacteria</taxon>
        <taxon>Pseudomonadati</taxon>
        <taxon>Pseudomonadota</taxon>
        <taxon>Alphaproteobacteria</taxon>
        <taxon>Sphingomonadales</taxon>
        <taxon>Erythrobacteraceae</taxon>
        <taxon>Qipengyuania</taxon>
    </lineage>
</organism>
<proteinExistence type="predicted"/>